<evidence type="ECO:0000256" key="1">
    <source>
        <dbReference type="SAM" id="MobiDB-lite"/>
    </source>
</evidence>
<keyword evidence="3" id="KW-1185">Reference proteome</keyword>
<feature type="region of interest" description="Disordered" evidence="1">
    <location>
        <begin position="1"/>
        <end position="20"/>
    </location>
</feature>
<evidence type="ECO:0000313" key="3">
    <source>
        <dbReference type="Proteomes" id="UP001238603"/>
    </source>
</evidence>
<dbReference type="EMBL" id="JASVDS010000005">
    <property type="protein sequence ID" value="MDL5033796.1"/>
    <property type="molecule type" value="Genomic_DNA"/>
</dbReference>
<evidence type="ECO:0000313" key="2">
    <source>
        <dbReference type="EMBL" id="MDL5033796.1"/>
    </source>
</evidence>
<name>A0ABT7LLQ2_9BURK</name>
<organism evidence="2 3">
    <name type="scientific">Roseateles subflavus</name>
    <dbReference type="NCBI Taxonomy" id="3053353"/>
    <lineage>
        <taxon>Bacteria</taxon>
        <taxon>Pseudomonadati</taxon>
        <taxon>Pseudomonadota</taxon>
        <taxon>Betaproteobacteria</taxon>
        <taxon>Burkholderiales</taxon>
        <taxon>Sphaerotilaceae</taxon>
        <taxon>Roseateles</taxon>
    </lineage>
</organism>
<proteinExistence type="predicted"/>
<dbReference type="RefSeq" id="WP_285983873.1">
    <property type="nucleotide sequence ID" value="NZ_JASVDS010000005.1"/>
</dbReference>
<accession>A0ABT7LLQ2</accession>
<dbReference type="Proteomes" id="UP001238603">
    <property type="component" value="Unassembled WGS sequence"/>
</dbReference>
<reference evidence="2 3" key="1">
    <citation type="submission" date="2023-06" db="EMBL/GenBank/DDBJ databases">
        <title>Pelomonas sp. APW6 16S ribosomal RNA gene genome sequencing and assembly.</title>
        <authorList>
            <person name="Woo H."/>
        </authorList>
    </citation>
    <scope>NUCLEOTIDE SEQUENCE [LARGE SCALE GENOMIC DNA]</scope>
    <source>
        <strain evidence="2 3">APW6</strain>
    </source>
</reference>
<protein>
    <submittedName>
        <fullName evidence="2">Uncharacterized protein</fullName>
    </submittedName>
</protein>
<comment type="caution">
    <text evidence="2">The sequence shown here is derived from an EMBL/GenBank/DDBJ whole genome shotgun (WGS) entry which is preliminary data.</text>
</comment>
<gene>
    <name evidence="2" type="ORF">QRD43_17935</name>
</gene>
<sequence length="223" mass="24388">MNGDALHGMRTDQYGHRASRRKPLPGRAAVFVPEACVLDWHLPDAADVEAVHWRPRALAALQTLELRGYRVVLVNGAEMAEPGAQDPAAQAMRSAGANRALLQRLAEEGQVHPAGILAPVTPKELPDVLQHTAQCHRLDLRRGWFLSWEEGLGAASRRAGCRSVRLIEPGRPLRRRWPLLRGHVPMKFVDAAAFILRCDGHPPAEFEGEGPTAPAATPCACRP</sequence>